<evidence type="ECO:0000313" key="5">
    <source>
        <dbReference type="EMBL" id="EAW11388.1"/>
    </source>
</evidence>
<keyword evidence="6" id="KW-1185">Reference proteome</keyword>
<dbReference type="Proteomes" id="UP000006701">
    <property type="component" value="Unassembled WGS sequence"/>
</dbReference>
<organism evidence="5 6">
    <name type="scientific">Aspergillus clavatus (strain ATCC 1007 / CBS 513.65 / DSM 816 / NCTC 3887 / NRRL 1 / QM 1276 / 107)</name>
    <dbReference type="NCBI Taxonomy" id="344612"/>
    <lineage>
        <taxon>Eukaryota</taxon>
        <taxon>Fungi</taxon>
        <taxon>Dikarya</taxon>
        <taxon>Ascomycota</taxon>
        <taxon>Pezizomycotina</taxon>
        <taxon>Eurotiomycetes</taxon>
        <taxon>Eurotiomycetidae</taxon>
        <taxon>Eurotiales</taxon>
        <taxon>Aspergillaceae</taxon>
        <taxon>Aspergillus</taxon>
        <taxon>Aspergillus subgen. Fumigati</taxon>
    </lineage>
</organism>
<evidence type="ECO:0000256" key="3">
    <source>
        <dbReference type="SAM" id="MobiDB-lite"/>
    </source>
</evidence>
<name>A1CET9_ASPCL</name>
<accession>A1CET9</accession>
<dbReference type="eggNOG" id="ENOG502QS1N">
    <property type="taxonomic scope" value="Eukaryota"/>
</dbReference>
<gene>
    <name evidence="5" type="ORF">ACLA_090810</name>
</gene>
<feature type="domain" description="GIT Spa2 homology (SHD)" evidence="4">
    <location>
        <begin position="191"/>
        <end position="221"/>
    </location>
</feature>
<sequence>MNPNPGTMSPVSVDGSDWSGINQYQKSEPPFSPTFSNRGNLATPPTSGVSSGLAPNGAGAPNGSASGVSDSGNPSPPSSVAARSSNGTLAEDRGKRQKKMEEFLGQHYVALRRFLNAPYRDDRGNNKSNKARDKLLRLSATQFHELSTDVYDELLRRQQAMPPSGRPGPPRPDVPPFLPPREDFHEKRNQARQKLASLHHGRFRDLATDVFCELERRFPQFPARESRRASPAPSLHGRPSNGYPPNGYGPNGYPPPPGSRRSQSRGPPGRTGMGYPSGGPPGSPMAGYPPRQGSLGGASSVNGDSGPQAKSFQSNTIVPNKSTMVEDDDDAVGTEDDYDARSDAFALDGVLQSRRGTTTTLGEGERKLLAETQSQASALQDHVSKLEELLKQKDQELSKYQAEQGKVDKLEELIRSKEKEISKYQEEHEKSQVTSAEKEEWEALRMDLQSKISQAENLNSSLQLELEKVRTEHDATERDLRSQLSEASRQSVGDVELQARFAELEVKHQSLQAELQEQQQVTEEVKREASAFLMEMKALTEQSHSKWEHEERLSGEVQRLEEEVKQWKSRYAKAKTQLRHLRAASGDISDSHPGLGRVVPEDEEFMQERGLVRDIHVTRFQISIDELLRTARSDEHQLVMNQINGVILAVRQVLRDIEMTQDPADGLAALRTKATRRVSATANNMITAAKNFVRSNGLSPVSLLDAAASHLSTAVIELVRLVKMRPTPAEELNDEDEEEREQFSQMKSPDYFSVAPSHSRMSNNGSIYSVMSPPSNHSRNGTASHFETGLSNGITPTPQRKPDDHELQELKIYVEDQTDGLVQSIQALVASIRAEDGMTAIRTHISAISSVVSNVTSSTEHLINKPNMSSSLRERSGPILQSLGHHRARLMEAANEGDDAIDISELRQVTKKFPPIAFEIARETKELVHRLDLTDDNDSEEDDFR</sequence>
<dbReference type="InterPro" id="IPR056439">
    <property type="entry name" value="VBS_C3G9"/>
</dbReference>
<dbReference type="OrthoDB" id="5588096at2759"/>
<dbReference type="InterPro" id="IPR022018">
    <property type="entry name" value="GIT1_C"/>
</dbReference>
<feature type="domain" description="GIT Spa2 homology (SHD)" evidence="4">
    <location>
        <begin position="131"/>
        <end position="161"/>
    </location>
</feature>
<feature type="region of interest" description="Disordered" evidence="3">
    <location>
        <begin position="222"/>
        <end position="337"/>
    </location>
</feature>
<feature type="compositionally biased region" description="Polar residues" evidence="3">
    <location>
        <begin position="1"/>
        <end position="10"/>
    </location>
</feature>
<dbReference type="GO" id="GO:0005078">
    <property type="term" value="F:MAP-kinase scaffold activity"/>
    <property type="evidence" value="ECO:0007669"/>
    <property type="project" value="TreeGrafter"/>
</dbReference>
<dbReference type="EMBL" id="DS027052">
    <property type="protein sequence ID" value="EAW11388.1"/>
    <property type="molecule type" value="Genomic_DNA"/>
</dbReference>
<feature type="region of interest" description="Disordered" evidence="3">
    <location>
        <begin position="154"/>
        <end position="202"/>
    </location>
</feature>
<feature type="compositionally biased region" description="Polar residues" evidence="3">
    <location>
        <begin position="297"/>
        <end position="323"/>
    </location>
</feature>
<dbReference type="STRING" id="344612.A1CET9"/>
<dbReference type="HOGENOM" id="CLU_014631_0_0_1"/>
<feature type="compositionally biased region" description="Basic and acidic residues" evidence="3">
    <location>
        <begin position="180"/>
        <end position="189"/>
    </location>
</feature>
<feature type="compositionally biased region" description="Acidic residues" evidence="3">
    <location>
        <begin position="325"/>
        <end position="337"/>
    </location>
</feature>
<dbReference type="PANTHER" id="PTHR21601:SF0">
    <property type="entry name" value="PROTEIN SPA2-RELATED"/>
    <property type="match status" value="1"/>
</dbReference>
<protein>
    <submittedName>
        <fullName evidence="5">Cell polarity protein, putative</fullName>
    </submittedName>
</protein>
<dbReference type="PANTHER" id="PTHR21601">
    <property type="entry name" value="SPA2 PROTEIN"/>
    <property type="match status" value="1"/>
</dbReference>
<reference evidence="5 6" key="1">
    <citation type="journal article" date="2008" name="PLoS Genet.">
        <title>Genomic islands in the pathogenic filamentous fungus Aspergillus fumigatus.</title>
        <authorList>
            <person name="Fedorova N.D."/>
            <person name="Khaldi N."/>
            <person name="Joardar V.S."/>
            <person name="Maiti R."/>
            <person name="Amedeo P."/>
            <person name="Anderson M.J."/>
            <person name="Crabtree J."/>
            <person name="Silva J.C."/>
            <person name="Badger J.H."/>
            <person name="Albarraq A."/>
            <person name="Angiuoli S."/>
            <person name="Bussey H."/>
            <person name="Bowyer P."/>
            <person name="Cotty P.J."/>
            <person name="Dyer P.S."/>
            <person name="Egan A."/>
            <person name="Galens K."/>
            <person name="Fraser-Liggett C.M."/>
            <person name="Haas B.J."/>
            <person name="Inman J.M."/>
            <person name="Kent R."/>
            <person name="Lemieux S."/>
            <person name="Malavazi I."/>
            <person name="Orvis J."/>
            <person name="Roemer T."/>
            <person name="Ronning C.M."/>
            <person name="Sundaram J.P."/>
            <person name="Sutton G."/>
            <person name="Turner G."/>
            <person name="Venter J.C."/>
            <person name="White O.R."/>
            <person name="Whitty B.R."/>
            <person name="Youngman P."/>
            <person name="Wolfe K.H."/>
            <person name="Goldman G.H."/>
            <person name="Wortman J.R."/>
            <person name="Jiang B."/>
            <person name="Denning D.W."/>
            <person name="Nierman W.C."/>
        </authorList>
    </citation>
    <scope>NUCLEOTIDE SEQUENCE [LARGE SCALE GENOMIC DNA]</scope>
    <source>
        <strain evidence="6">ATCC 1007 / CBS 513.65 / DSM 816 / NCTC 3887 / NRRL 1</strain>
    </source>
</reference>
<evidence type="ECO:0000313" key="6">
    <source>
        <dbReference type="Proteomes" id="UP000006701"/>
    </source>
</evidence>
<dbReference type="AlphaFoldDB" id="A1CET9"/>
<feature type="compositionally biased region" description="Pro residues" evidence="3">
    <location>
        <begin position="164"/>
        <end position="179"/>
    </location>
</feature>
<proteinExistence type="predicted"/>
<dbReference type="VEuPathDB" id="FungiDB:ACLA_090810"/>
<dbReference type="Gene3D" id="1.20.120.330">
    <property type="entry name" value="Nucleotidyltransferases domain 2"/>
    <property type="match status" value="1"/>
</dbReference>
<evidence type="ECO:0000259" key="4">
    <source>
        <dbReference type="SMART" id="SM00555"/>
    </source>
</evidence>
<evidence type="ECO:0000256" key="1">
    <source>
        <dbReference type="ARBA" id="ARBA00022737"/>
    </source>
</evidence>
<dbReference type="Pfam" id="PF08518">
    <property type="entry name" value="GIT_SHD"/>
    <property type="match status" value="2"/>
</dbReference>
<feature type="compositionally biased region" description="Polar residues" evidence="3">
    <location>
        <begin position="33"/>
        <end position="49"/>
    </location>
</feature>
<dbReference type="InterPro" id="IPR013724">
    <property type="entry name" value="GIT_SHD"/>
</dbReference>
<dbReference type="OMA" id="VPNKSIM"/>
<keyword evidence="2" id="KW-0175">Coiled coil</keyword>
<feature type="compositionally biased region" description="Low complexity" evidence="3">
    <location>
        <begin position="237"/>
        <end position="248"/>
    </location>
</feature>
<dbReference type="GO" id="GO:1902716">
    <property type="term" value="C:cell cortex of growing cell tip"/>
    <property type="evidence" value="ECO:0007669"/>
    <property type="project" value="TreeGrafter"/>
</dbReference>
<dbReference type="SMART" id="SM00555">
    <property type="entry name" value="GIT"/>
    <property type="match status" value="2"/>
</dbReference>
<dbReference type="GeneID" id="4704954"/>
<feature type="coiled-coil region" evidence="2">
    <location>
        <begin position="369"/>
        <end position="584"/>
    </location>
</feature>
<dbReference type="RefSeq" id="XP_001272814.1">
    <property type="nucleotide sequence ID" value="XM_001272813.1"/>
</dbReference>
<dbReference type="Pfam" id="PF12205">
    <property type="entry name" value="GIT1_C"/>
    <property type="match status" value="1"/>
</dbReference>
<keyword evidence="1" id="KW-0677">Repeat</keyword>
<dbReference type="KEGG" id="act:ACLA_090810"/>
<feature type="compositionally biased region" description="Low complexity" evidence="3">
    <location>
        <begin position="259"/>
        <end position="268"/>
    </location>
</feature>
<feature type="compositionally biased region" description="Low complexity" evidence="3">
    <location>
        <begin position="50"/>
        <end position="67"/>
    </location>
</feature>
<dbReference type="InterPro" id="IPR039892">
    <property type="entry name" value="Spa2/Sph1"/>
</dbReference>
<dbReference type="GO" id="GO:0005826">
    <property type="term" value="C:actomyosin contractile ring"/>
    <property type="evidence" value="ECO:0007669"/>
    <property type="project" value="TreeGrafter"/>
</dbReference>
<dbReference type="Pfam" id="PF23742">
    <property type="entry name" value="VBS_C3G9"/>
    <property type="match status" value="1"/>
</dbReference>
<feature type="compositionally biased region" description="Basic and acidic residues" evidence="3">
    <location>
        <begin position="90"/>
        <end position="101"/>
    </location>
</feature>
<evidence type="ECO:0000256" key="2">
    <source>
        <dbReference type="SAM" id="Coils"/>
    </source>
</evidence>
<feature type="region of interest" description="Disordered" evidence="3">
    <location>
        <begin position="1"/>
        <end position="101"/>
    </location>
</feature>